<dbReference type="Gene3D" id="3.40.630.30">
    <property type="match status" value="1"/>
</dbReference>
<gene>
    <name evidence="1" type="ORF">C8F04DRAFT_1091635</name>
</gene>
<dbReference type="EMBL" id="JARJCM010000035">
    <property type="protein sequence ID" value="KAJ7037818.1"/>
    <property type="molecule type" value="Genomic_DNA"/>
</dbReference>
<evidence type="ECO:0000313" key="2">
    <source>
        <dbReference type="Proteomes" id="UP001218188"/>
    </source>
</evidence>
<evidence type="ECO:0000313" key="1">
    <source>
        <dbReference type="EMBL" id="KAJ7037818.1"/>
    </source>
</evidence>
<accession>A0AAD6T4T3</accession>
<name>A0AAD6T4T3_9AGAR</name>
<dbReference type="SUPFAM" id="SSF55729">
    <property type="entry name" value="Acyl-CoA N-acyltransferases (Nat)"/>
    <property type="match status" value="1"/>
</dbReference>
<keyword evidence="2" id="KW-1185">Reference proteome</keyword>
<protein>
    <submittedName>
        <fullName evidence="1">Uncharacterized protein</fullName>
    </submittedName>
</protein>
<sequence>MSKTIVSIELVFGKGDQRIIPDCHRIRQEVFHLEQGLPLEAEYDRYLVKAPLRRFHCLLKLNLSARLTIDKNYRKHRFGRLLVESLHKLILEDVKATSRPAEVECNSHIFTVDFYSDLGYTTEIRGSFM</sequence>
<proteinExistence type="predicted"/>
<dbReference type="AlphaFoldDB" id="A0AAD6T4T3"/>
<organism evidence="1 2">
    <name type="scientific">Mycena alexandri</name>
    <dbReference type="NCBI Taxonomy" id="1745969"/>
    <lineage>
        <taxon>Eukaryota</taxon>
        <taxon>Fungi</taxon>
        <taxon>Dikarya</taxon>
        <taxon>Basidiomycota</taxon>
        <taxon>Agaricomycotina</taxon>
        <taxon>Agaricomycetes</taxon>
        <taxon>Agaricomycetidae</taxon>
        <taxon>Agaricales</taxon>
        <taxon>Marasmiineae</taxon>
        <taxon>Mycenaceae</taxon>
        <taxon>Mycena</taxon>
    </lineage>
</organism>
<dbReference type="Proteomes" id="UP001218188">
    <property type="component" value="Unassembled WGS sequence"/>
</dbReference>
<dbReference type="InterPro" id="IPR016181">
    <property type="entry name" value="Acyl_CoA_acyltransferase"/>
</dbReference>
<comment type="caution">
    <text evidence="1">The sequence shown here is derived from an EMBL/GenBank/DDBJ whole genome shotgun (WGS) entry which is preliminary data.</text>
</comment>
<reference evidence="1" key="1">
    <citation type="submission" date="2023-03" db="EMBL/GenBank/DDBJ databases">
        <title>Massive genome expansion in bonnet fungi (Mycena s.s.) driven by repeated elements and novel gene families across ecological guilds.</title>
        <authorList>
            <consortium name="Lawrence Berkeley National Laboratory"/>
            <person name="Harder C.B."/>
            <person name="Miyauchi S."/>
            <person name="Viragh M."/>
            <person name="Kuo A."/>
            <person name="Thoen E."/>
            <person name="Andreopoulos B."/>
            <person name="Lu D."/>
            <person name="Skrede I."/>
            <person name="Drula E."/>
            <person name="Henrissat B."/>
            <person name="Morin E."/>
            <person name="Kohler A."/>
            <person name="Barry K."/>
            <person name="LaButti K."/>
            <person name="Morin E."/>
            <person name="Salamov A."/>
            <person name="Lipzen A."/>
            <person name="Mereny Z."/>
            <person name="Hegedus B."/>
            <person name="Baldrian P."/>
            <person name="Stursova M."/>
            <person name="Weitz H."/>
            <person name="Taylor A."/>
            <person name="Grigoriev I.V."/>
            <person name="Nagy L.G."/>
            <person name="Martin F."/>
            <person name="Kauserud H."/>
        </authorList>
    </citation>
    <scope>NUCLEOTIDE SEQUENCE</scope>
    <source>
        <strain evidence="1">CBHHK200</strain>
    </source>
</reference>